<comment type="caution">
    <text evidence="1">The sequence shown here is derived from an EMBL/GenBank/DDBJ whole genome shotgun (WGS) entry which is preliminary data.</text>
</comment>
<dbReference type="EMBL" id="ASPP01040358">
    <property type="protein sequence ID" value="ETO00666.1"/>
    <property type="molecule type" value="Genomic_DNA"/>
</dbReference>
<feature type="non-terminal residue" evidence="1">
    <location>
        <position position="188"/>
    </location>
</feature>
<protein>
    <submittedName>
        <fullName evidence="1">Uncharacterized protein</fullName>
    </submittedName>
</protein>
<name>X6LH02_RETFI</name>
<organism evidence="1 2">
    <name type="scientific">Reticulomyxa filosa</name>
    <dbReference type="NCBI Taxonomy" id="46433"/>
    <lineage>
        <taxon>Eukaryota</taxon>
        <taxon>Sar</taxon>
        <taxon>Rhizaria</taxon>
        <taxon>Retaria</taxon>
        <taxon>Foraminifera</taxon>
        <taxon>Monothalamids</taxon>
        <taxon>Reticulomyxidae</taxon>
        <taxon>Reticulomyxa</taxon>
    </lineage>
</organism>
<evidence type="ECO:0000313" key="1">
    <source>
        <dbReference type="EMBL" id="ETO00666.1"/>
    </source>
</evidence>
<keyword evidence="2" id="KW-1185">Reference proteome</keyword>
<accession>X6LH02</accession>
<dbReference type="OrthoDB" id="2386367at2759"/>
<feature type="non-terminal residue" evidence="1">
    <location>
        <position position="1"/>
    </location>
</feature>
<sequence length="188" mass="21288">PEVDVANGIGIIKALQTCKSVKPVVLISYTALGYRMNCVRELIRTLVRIIPSIQDYLSAFAYVFTKFPDDQKQSIKAMALGTYKSIAEEEKDEGYRALLADIVEQTEDNVLAPDLLNDHPKILLKKLADPRNFIEDPSKVFQPFLTEKSKSAVNLQVEKHKANILRAFKHHHYPIVQIKLDELIALQS</sequence>
<dbReference type="AlphaFoldDB" id="X6LH02"/>
<proteinExistence type="predicted"/>
<reference evidence="1 2" key="1">
    <citation type="journal article" date="2013" name="Curr. Biol.">
        <title>The Genome of the Foraminiferan Reticulomyxa filosa.</title>
        <authorList>
            <person name="Glockner G."/>
            <person name="Hulsmann N."/>
            <person name="Schleicher M."/>
            <person name="Noegel A.A."/>
            <person name="Eichinger L."/>
            <person name="Gallinger C."/>
            <person name="Pawlowski J."/>
            <person name="Sierra R."/>
            <person name="Euteneuer U."/>
            <person name="Pillet L."/>
            <person name="Moustafa A."/>
            <person name="Platzer M."/>
            <person name="Groth M."/>
            <person name="Szafranski K."/>
            <person name="Schliwa M."/>
        </authorList>
    </citation>
    <scope>NUCLEOTIDE SEQUENCE [LARGE SCALE GENOMIC DNA]</scope>
</reference>
<dbReference type="Proteomes" id="UP000023152">
    <property type="component" value="Unassembled WGS sequence"/>
</dbReference>
<gene>
    <name evidence="1" type="ORF">RFI_36774</name>
</gene>
<evidence type="ECO:0000313" key="2">
    <source>
        <dbReference type="Proteomes" id="UP000023152"/>
    </source>
</evidence>